<proteinExistence type="predicted"/>
<feature type="region of interest" description="Disordered" evidence="1">
    <location>
        <begin position="1"/>
        <end position="37"/>
    </location>
</feature>
<organism evidence="2 3">
    <name type="scientific">Leptospira inadai serovar Lyme str. 10</name>
    <dbReference type="NCBI Taxonomy" id="1049790"/>
    <lineage>
        <taxon>Bacteria</taxon>
        <taxon>Pseudomonadati</taxon>
        <taxon>Spirochaetota</taxon>
        <taxon>Spirochaetia</taxon>
        <taxon>Leptospirales</taxon>
        <taxon>Leptospiraceae</taxon>
        <taxon>Leptospira</taxon>
    </lineage>
</organism>
<name>V6HBE4_9LEPT</name>
<gene>
    <name evidence="2" type="ORF">LEP1GSC047_3154</name>
</gene>
<accession>V6HBE4</accession>
<evidence type="ECO:0000256" key="1">
    <source>
        <dbReference type="SAM" id="MobiDB-lite"/>
    </source>
</evidence>
<comment type="caution">
    <text evidence="2">The sequence shown here is derived from an EMBL/GenBank/DDBJ whole genome shotgun (WGS) entry which is preliminary data.</text>
</comment>
<protein>
    <submittedName>
        <fullName evidence="2">Uncharacterized protein</fullName>
    </submittedName>
</protein>
<evidence type="ECO:0000313" key="3">
    <source>
        <dbReference type="Proteomes" id="UP000018719"/>
    </source>
</evidence>
<dbReference type="Proteomes" id="UP000018719">
    <property type="component" value="Unassembled WGS sequence"/>
</dbReference>
<reference evidence="2 3" key="1">
    <citation type="submission" date="2013-05" db="EMBL/GenBank/DDBJ databases">
        <authorList>
            <person name="Harkins D.M."/>
            <person name="Durkin A.S."/>
            <person name="Brinkac L.M."/>
            <person name="Haft D.H."/>
            <person name="Selengut J.D."/>
            <person name="Sanka R."/>
            <person name="DePew J."/>
            <person name="Purushe J."/>
            <person name="Hartskeerl R.A."/>
            <person name="Ahmed A."/>
            <person name="van der Linden H."/>
            <person name="Goris M.G.A."/>
            <person name="Vinetz J.M."/>
            <person name="Sutton G.G."/>
            <person name="Nierman W.C."/>
            <person name="Fouts D.E."/>
        </authorList>
    </citation>
    <scope>NUCLEOTIDE SEQUENCE [LARGE SCALE GENOMIC DNA]</scope>
    <source>
        <strain evidence="2 3">10</strain>
    </source>
</reference>
<evidence type="ECO:0000313" key="2">
    <source>
        <dbReference type="EMBL" id="EQA36732.1"/>
    </source>
</evidence>
<dbReference type="AlphaFoldDB" id="V6HBE4"/>
<sequence>MFLTYKTPPDEKSPRKGKGRSLATTNATCEPMFEAKK</sequence>
<dbReference type="EMBL" id="AHMM02000017">
    <property type="protein sequence ID" value="EQA36732.1"/>
    <property type="molecule type" value="Genomic_DNA"/>
</dbReference>